<dbReference type="GO" id="GO:0004519">
    <property type="term" value="F:endonuclease activity"/>
    <property type="evidence" value="ECO:0007669"/>
    <property type="project" value="UniProtKB-KW"/>
</dbReference>
<dbReference type="PANTHER" id="PTHR37984:SF5">
    <property type="entry name" value="PROTEIN NYNRIN-LIKE"/>
    <property type="match status" value="1"/>
</dbReference>
<dbReference type="Gene3D" id="3.30.420.10">
    <property type="entry name" value="Ribonuclease H-like superfamily/Ribonuclease H"/>
    <property type="match status" value="1"/>
</dbReference>
<dbReference type="CDD" id="cd09274">
    <property type="entry name" value="RNase_HI_RT_Ty3"/>
    <property type="match status" value="1"/>
</dbReference>
<comment type="caution">
    <text evidence="11">The sequence shown here is derived from an EMBL/GenBank/DDBJ whole genome shotgun (WGS) entry which is preliminary data.</text>
</comment>
<keyword evidence="4" id="KW-0540">Nuclease</keyword>
<dbReference type="EC" id="2.7.7.49" evidence="1"/>
<keyword evidence="12" id="KW-1185">Reference proteome</keyword>
<dbReference type="Gene3D" id="3.10.10.10">
    <property type="entry name" value="HIV Type 1 Reverse Transcriptase, subunit A, domain 1"/>
    <property type="match status" value="1"/>
</dbReference>
<accession>A0ABD0YSM5</accession>
<dbReference type="GO" id="GO:0042575">
    <property type="term" value="C:DNA polymerase complex"/>
    <property type="evidence" value="ECO:0007669"/>
    <property type="project" value="UniProtKB-ARBA"/>
</dbReference>
<dbReference type="Pfam" id="PF17921">
    <property type="entry name" value="Integrase_H2C2"/>
    <property type="match status" value="1"/>
</dbReference>
<dbReference type="Gene3D" id="1.10.340.70">
    <property type="match status" value="1"/>
</dbReference>
<evidence type="ECO:0000256" key="8">
    <source>
        <dbReference type="SAM" id="MobiDB-lite"/>
    </source>
</evidence>
<dbReference type="PROSITE" id="PS50878">
    <property type="entry name" value="RT_POL"/>
    <property type="match status" value="1"/>
</dbReference>
<dbReference type="InterPro" id="IPR036397">
    <property type="entry name" value="RNaseH_sf"/>
</dbReference>
<evidence type="ECO:0000256" key="4">
    <source>
        <dbReference type="ARBA" id="ARBA00022722"/>
    </source>
</evidence>
<dbReference type="InterPro" id="IPR043502">
    <property type="entry name" value="DNA/RNA_pol_sf"/>
</dbReference>
<keyword evidence="2" id="KW-0808">Transferase</keyword>
<protein>
    <recommendedName>
        <fullName evidence="1">RNA-directed DNA polymerase</fullName>
        <ecNumber evidence="1">2.7.7.49</ecNumber>
    </recommendedName>
</protein>
<dbReference type="InterPro" id="IPR041588">
    <property type="entry name" value="Integrase_H2C2"/>
</dbReference>
<feature type="region of interest" description="Disordered" evidence="8">
    <location>
        <begin position="992"/>
        <end position="1029"/>
    </location>
</feature>
<dbReference type="PROSITE" id="PS50994">
    <property type="entry name" value="INTEGRASE"/>
    <property type="match status" value="1"/>
</dbReference>
<dbReference type="InterPro" id="IPR012337">
    <property type="entry name" value="RNaseH-like_sf"/>
</dbReference>
<evidence type="ECO:0000256" key="1">
    <source>
        <dbReference type="ARBA" id="ARBA00012493"/>
    </source>
</evidence>
<feature type="domain" description="Integrase catalytic" evidence="10">
    <location>
        <begin position="747"/>
        <end position="899"/>
    </location>
</feature>
<dbReference type="Pfam" id="PF00665">
    <property type="entry name" value="rve"/>
    <property type="match status" value="1"/>
</dbReference>
<dbReference type="CDD" id="cd01647">
    <property type="entry name" value="RT_LTR"/>
    <property type="match status" value="1"/>
</dbReference>
<dbReference type="InterPro" id="IPR041373">
    <property type="entry name" value="RT_RNaseH"/>
</dbReference>
<keyword evidence="6" id="KW-0378">Hydrolase</keyword>
<feature type="domain" description="Reverse transcriptase" evidence="9">
    <location>
        <begin position="94"/>
        <end position="278"/>
    </location>
</feature>
<dbReference type="PANTHER" id="PTHR37984">
    <property type="entry name" value="PROTEIN CBG26694"/>
    <property type="match status" value="1"/>
</dbReference>
<reference evidence="11 12" key="1">
    <citation type="submission" date="2024-07" db="EMBL/GenBank/DDBJ databases">
        <title>Chromosome-level genome assembly of the water stick insect Ranatra chinensis (Heteroptera: Nepidae).</title>
        <authorList>
            <person name="Liu X."/>
        </authorList>
    </citation>
    <scope>NUCLEOTIDE SEQUENCE [LARGE SCALE GENOMIC DNA]</scope>
    <source>
        <strain evidence="11">Cailab_2021Rc</strain>
        <tissue evidence="11">Muscle</tissue>
    </source>
</reference>
<proteinExistence type="predicted"/>
<dbReference type="InterPro" id="IPR001584">
    <property type="entry name" value="Integrase_cat-core"/>
</dbReference>
<evidence type="ECO:0000313" key="12">
    <source>
        <dbReference type="Proteomes" id="UP001558652"/>
    </source>
</evidence>
<evidence type="ECO:0000256" key="3">
    <source>
        <dbReference type="ARBA" id="ARBA00022695"/>
    </source>
</evidence>
<dbReference type="Pfam" id="PF17917">
    <property type="entry name" value="RT_RNaseH"/>
    <property type="match status" value="1"/>
</dbReference>
<gene>
    <name evidence="11" type="ORF">AAG570_012477</name>
</gene>
<dbReference type="FunFam" id="3.30.70.270:FF:000020">
    <property type="entry name" value="Transposon Tf2-6 polyprotein-like Protein"/>
    <property type="match status" value="1"/>
</dbReference>
<dbReference type="SUPFAM" id="SSF56672">
    <property type="entry name" value="DNA/RNA polymerases"/>
    <property type="match status" value="1"/>
</dbReference>
<dbReference type="InterPro" id="IPR043128">
    <property type="entry name" value="Rev_trsase/Diguanyl_cyclase"/>
</dbReference>
<dbReference type="GO" id="GO:0016787">
    <property type="term" value="F:hydrolase activity"/>
    <property type="evidence" value="ECO:0007669"/>
    <property type="project" value="UniProtKB-KW"/>
</dbReference>
<organism evidence="11 12">
    <name type="scientific">Ranatra chinensis</name>
    <dbReference type="NCBI Taxonomy" id="642074"/>
    <lineage>
        <taxon>Eukaryota</taxon>
        <taxon>Metazoa</taxon>
        <taxon>Ecdysozoa</taxon>
        <taxon>Arthropoda</taxon>
        <taxon>Hexapoda</taxon>
        <taxon>Insecta</taxon>
        <taxon>Pterygota</taxon>
        <taxon>Neoptera</taxon>
        <taxon>Paraneoptera</taxon>
        <taxon>Hemiptera</taxon>
        <taxon>Heteroptera</taxon>
        <taxon>Panheteroptera</taxon>
        <taxon>Nepomorpha</taxon>
        <taxon>Nepidae</taxon>
        <taxon>Ranatrinae</taxon>
        <taxon>Ranatra</taxon>
    </lineage>
</organism>
<evidence type="ECO:0000256" key="2">
    <source>
        <dbReference type="ARBA" id="ARBA00022679"/>
    </source>
</evidence>
<evidence type="ECO:0000256" key="6">
    <source>
        <dbReference type="ARBA" id="ARBA00022801"/>
    </source>
</evidence>
<dbReference type="Pfam" id="PF00078">
    <property type="entry name" value="RVT_1"/>
    <property type="match status" value="1"/>
</dbReference>
<name>A0ABD0YSM5_9HEMI</name>
<sequence>MESETGKFRYRPEGRVTSKSYVGAAVVRERGLITRANVHEHFGEVFHREGEFLSATGRVRHEIVIPGDRVVYVKPRRYPQALTEVLEKEVRDLLAQGIIRKSVSPYCSPLWVVPKTPDAQGNPRYRVVVDFKELNKYTRPEKYPLPRLEEMLDRMNGATVFSLLDLKAGYHQIRMHEADCEKTAFQFGRGKYEFTRMPFGLRNAPTTFQRLMDEFLEGLNEDAIQVYMDDIIVFSRSEQEHGRHLGQLLHRLKEFGLKASSEKSSFFNASVKFMGHVLSREGIRPDPGKVEAIRQLQEPVDVKGVRSIMGLIGYYRRFLPSLADRMEGWNSLTKRGAKFVVTEDMRQALEWAKARLCEDPVLRFLDFALPFVITTDASQVAVGAVLSQVDSGGDRPVAYANKKLTPAESRYSAIERELLGVVWAVEHFRPYVWGRQFRIKTDHKPLVWVEGLRETSARITRCKERLAPYAFQITHTKGRDNVVADCLSRMVNAIDSPSPTFDVHEGVEWDPGNFDLSLLGPPGGESPEPPGLSLLRRRVEEGPDLPAVPEAAARLSPVSRPASGRGSAGQRRLMWEVGALNDKARQLSVEIVPGTDVRTSCHRYGRTRTWTVTIGERASDRDVQTAMDAILERGRTYYVYCQTDAGRRLMTSLYNTGIIARDSIMRGVTDRLTTVEDVTEQNQLIRDYHVGKTNHRGIRETVAHLRRRYYWLGMERTVAEQLALCGVCARAKYVRGPEEPPQMVTPTPKKPLEVVEADVVFLDGTIRLTMIDRLTRFAASYPLATKTGEQVKEALLLFLATVGTPGTLVLDQGREFRNFVVRGFLEEFHIQVHWTTPGHPRSHGMIERLHSTLLEHLHLLRIGRGIDGNEAWARALLAYNSSVHSATGKTPLELMRSWQQANPPVSVLDECEGLVERDEQRKIERVDRANEKATDRWDRVRVGDHIFLRNWYRRRKSDPRFVGPYVVASKLSRFRLRVRDSASGRTRLVHVRETRPPSARRRVQCGDPAIGRVQSDSDTQDPLGDDSDN</sequence>
<dbReference type="FunFam" id="3.10.20.370:FF:000001">
    <property type="entry name" value="Retrovirus-related Pol polyprotein from transposon 17.6-like protein"/>
    <property type="match status" value="1"/>
</dbReference>
<evidence type="ECO:0000256" key="7">
    <source>
        <dbReference type="ARBA" id="ARBA00022918"/>
    </source>
</evidence>
<dbReference type="Gene3D" id="3.30.70.270">
    <property type="match status" value="2"/>
</dbReference>
<dbReference type="InterPro" id="IPR050951">
    <property type="entry name" value="Retrovirus_Pol_polyprotein"/>
</dbReference>
<evidence type="ECO:0000259" key="10">
    <source>
        <dbReference type="PROSITE" id="PS50994"/>
    </source>
</evidence>
<keyword evidence="3" id="KW-0548">Nucleotidyltransferase</keyword>
<dbReference type="GO" id="GO:0003964">
    <property type="term" value="F:RNA-directed DNA polymerase activity"/>
    <property type="evidence" value="ECO:0007669"/>
    <property type="project" value="UniProtKB-KW"/>
</dbReference>
<evidence type="ECO:0000313" key="11">
    <source>
        <dbReference type="EMBL" id="KAL1129532.1"/>
    </source>
</evidence>
<keyword evidence="7" id="KW-0695">RNA-directed DNA polymerase</keyword>
<dbReference type="InterPro" id="IPR000477">
    <property type="entry name" value="RT_dom"/>
</dbReference>
<dbReference type="SUPFAM" id="SSF53098">
    <property type="entry name" value="Ribonuclease H-like"/>
    <property type="match status" value="1"/>
</dbReference>
<evidence type="ECO:0000256" key="5">
    <source>
        <dbReference type="ARBA" id="ARBA00022759"/>
    </source>
</evidence>
<dbReference type="AlphaFoldDB" id="A0ABD0YSM5"/>
<dbReference type="EMBL" id="JBFDAA010000008">
    <property type="protein sequence ID" value="KAL1129532.1"/>
    <property type="molecule type" value="Genomic_DNA"/>
</dbReference>
<dbReference type="Proteomes" id="UP001558652">
    <property type="component" value="Unassembled WGS sequence"/>
</dbReference>
<keyword evidence="5" id="KW-0255">Endonuclease</keyword>
<evidence type="ECO:0000259" key="9">
    <source>
        <dbReference type="PROSITE" id="PS50878"/>
    </source>
</evidence>